<evidence type="ECO:0000256" key="1">
    <source>
        <dbReference type="SAM" id="Phobius"/>
    </source>
</evidence>
<evidence type="ECO:0000313" key="3">
    <source>
        <dbReference type="Proteomes" id="UP001596395"/>
    </source>
</evidence>
<keyword evidence="3" id="KW-1185">Reference proteome</keyword>
<protein>
    <submittedName>
        <fullName evidence="2">ABC transporter permease subunit</fullName>
    </submittedName>
</protein>
<keyword evidence="1" id="KW-1133">Transmembrane helix</keyword>
<name>A0ABD5VCI7_9EURY</name>
<evidence type="ECO:0000313" key="2">
    <source>
        <dbReference type="EMBL" id="MFC6953264.1"/>
    </source>
</evidence>
<dbReference type="EMBL" id="JBHSXN010000002">
    <property type="protein sequence ID" value="MFC6953264.1"/>
    <property type="molecule type" value="Genomic_DNA"/>
</dbReference>
<feature type="transmembrane region" description="Helical" evidence="1">
    <location>
        <begin position="178"/>
        <end position="201"/>
    </location>
</feature>
<feature type="transmembrane region" description="Helical" evidence="1">
    <location>
        <begin position="95"/>
        <end position="127"/>
    </location>
</feature>
<keyword evidence="1" id="KW-0472">Membrane</keyword>
<gene>
    <name evidence="2" type="ORF">ACFQGB_10350</name>
</gene>
<dbReference type="Pfam" id="PF12679">
    <property type="entry name" value="ABC2_membrane_2"/>
    <property type="match status" value="1"/>
</dbReference>
<feature type="transmembrane region" description="Helical" evidence="1">
    <location>
        <begin position="244"/>
        <end position="268"/>
    </location>
</feature>
<accession>A0ABD5VCI7</accession>
<dbReference type="GO" id="GO:0005886">
    <property type="term" value="C:plasma membrane"/>
    <property type="evidence" value="ECO:0007669"/>
    <property type="project" value="UniProtKB-SubCell"/>
</dbReference>
<dbReference type="RefSeq" id="WP_336350226.1">
    <property type="nucleotide sequence ID" value="NZ_JAZAQL010000002.1"/>
</dbReference>
<comment type="caution">
    <text evidence="2">The sequence shown here is derived from an EMBL/GenBank/DDBJ whole genome shotgun (WGS) entry which is preliminary data.</text>
</comment>
<keyword evidence="1" id="KW-0812">Transmembrane</keyword>
<dbReference type="AlphaFoldDB" id="A0ABD5VCI7"/>
<organism evidence="2 3">
    <name type="scientific">Halorubellus litoreus</name>
    <dbReference type="NCBI Taxonomy" id="755308"/>
    <lineage>
        <taxon>Archaea</taxon>
        <taxon>Methanobacteriati</taxon>
        <taxon>Methanobacteriota</taxon>
        <taxon>Stenosarchaea group</taxon>
        <taxon>Halobacteria</taxon>
        <taxon>Halobacteriales</taxon>
        <taxon>Halorubellaceae</taxon>
        <taxon>Halorubellus</taxon>
    </lineage>
</organism>
<feature type="transmembrane region" description="Helical" evidence="1">
    <location>
        <begin position="55"/>
        <end position="75"/>
    </location>
</feature>
<sequence length="294" mass="29981">MTTDRDRLFAVADRELVTMLRTPQYVLVAAGFVVVVLGLAVASGLTGYVPLAVDLLAPVEVLVPLLAVAFGYRSLGAGTETTERPVLRTYPMPRWAYVGGVYVGRAVVVCSLVFATLLVAGVLVPFLGPEGSSVVATHGGEGSFGAYLRFVVLATAYAAVVLAAVLAVSAVTSTARTAVAAAVALFVVVTVGVDLAFVGALASGVLGPESLRYLQALGPNGAFRGLVLTLVVRTVDAAAIPPSVVVASALGLTAWLAGALALATAFVWPTPREGGWERVDANTTPSGGVESGEE</sequence>
<dbReference type="Proteomes" id="UP001596395">
    <property type="component" value="Unassembled WGS sequence"/>
</dbReference>
<proteinExistence type="predicted"/>
<feature type="transmembrane region" description="Helical" evidence="1">
    <location>
        <begin position="147"/>
        <end position="171"/>
    </location>
</feature>
<reference evidence="2 3" key="1">
    <citation type="journal article" date="2019" name="Int. J. Syst. Evol. Microbiol.">
        <title>The Global Catalogue of Microorganisms (GCM) 10K type strain sequencing project: providing services to taxonomists for standard genome sequencing and annotation.</title>
        <authorList>
            <consortium name="The Broad Institute Genomics Platform"/>
            <consortium name="The Broad Institute Genome Sequencing Center for Infectious Disease"/>
            <person name="Wu L."/>
            <person name="Ma J."/>
        </authorList>
    </citation>
    <scope>NUCLEOTIDE SEQUENCE [LARGE SCALE GENOMIC DNA]</scope>
    <source>
        <strain evidence="2 3">GX26</strain>
    </source>
</reference>
<feature type="transmembrane region" description="Helical" evidence="1">
    <location>
        <begin position="25"/>
        <end position="49"/>
    </location>
</feature>